<accession>A0A2D0W918</accession>
<dbReference type="KEGG" id="vg:54984360"/>
<dbReference type="GeneID" id="54984360"/>
<dbReference type="RefSeq" id="YP_009794108.1">
    <property type="nucleotide sequence ID" value="NC_047879.1"/>
</dbReference>
<dbReference type="Gene3D" id="3.40.50.300">
    <property type="entry name" value="P-loop containing nucleotide triphosphate hydrolases"/>
    <property type="match status" value="1"/>
</dbReference>
<protein>
    <submittedName>
        <fullName evidence="1">Putative triphosphate hydrolase</fullName>
    </submittedName>
</protein>
<evidence type="ECO:0000313" key="2">
    <source>
        <dbReference type="Proteomes" id="UP000240508"/>
    </source>
</evidence>
<keyword evidence="1" id="KW-0378">Hydrolase</keyword>
<dbReference type="Proteomes" id="UP000240508">
    <property type="component" value="Segment"/>
</dbReference>
<organism evidence="1 2">
    <name type="scientific">Bordetella phage MW2</name>
    <dbReference type="NCBI Taxonomy" id="1916126"/>
    <lineage>
        <taxon>Viruses</taxon>
        <taxon>Duplodnaviria</taxon>
        <taxon>Heunggongvirae</taxon>
        <taxon>Uroviricota</taxon>
        <taxon>Caudoviricetes</taxon>
        <taxon>Mesyanzhinovviridae</taxon>
        <taxon>Rabinowitzvirinae</taxon>
        <taxon>Vojvodinavirus</taxon>
        <taxon>Vojvodinavirus MW2</taxon>
        <taxon>Bordetella virus MW2</taxon>
    </lineage>
</organism>
<dbReference type="GO" id="GO:0016787">
    <property type="term" value="F:hydrolase activity"/>
    <property type="evidence" value="ECO:0007669"/>
    <property type="project" value="UniProtKB-KW"/>
</dbReference>
<keyword evidence="2" id="KW-1185">Reference proteome</keyword>
<evidence type="ECO:0000313" key="1">
    <source>
        <dbReference type="EMBL" id="APL99152.1"/>
    </source>
</evidence>
<name>A0A2D0W918_9CAUD</name>
<dbReference type="InterPro" id="IPR027417">
    <property type="entry name" value="P-loop_NTPase"/>
</dbReference>
<proteinExistence type="predicted"/>
<sequence>MTKLINVRGCNGSGKTTLLRCLGRGEGVTVVEGSVPDHKPIPITYTPEGFAIIGDYTPAAAGATTAGLDRIKTQAAAKAIIEFAASNTAVRAVLFEGVVVSTIYGPWQEWSKANGGMIWAFLDTPLEVCLKRIQERNGGKPIKEDQVAAKHKTIARVREKALADGEQVRDLHWQTAWKDLKAILEEAK</sequence>
<dbReference type="InterPro" id="IPR040924">
    <property type="entry name" value="HMUDK/HMUD1"/>
</dbReference>
<dbReference type="EMBL" id="KY000218">
    <property type="protein sequence ID" value="APL99152.1"/>
    <property type="molecule type" value="Genomic_DNA"/>
</dbReference>
<dbReference type="SUPFAM" id="SSF52540">
    <property type="entry name" value="P-loop containing nucleoside triphosphate hydrolases"/>
    <property type="match status" value="1"/>
</dbReference>
<reference evidence="1 2" key="1">
    <citation type="submission" date="2016-10" db="EMBL/GenBank/DDBJ databases">
        <title>Properties of three new Bordetella phage species from family Siphoviridae.</title>
        <authorList>
            <person name="Knezevic P."/>
            <person name="Petrovic Fabijan A."/>
            <person name="Doffkay Z."/>
            <person name="Rakhely G."/>
        </authorList>
    </citation>
    <scope>NUCLEOTIDE SEQUENCE [LARGE SCALE GENOMIC DNA]</scope>
</reference>
<dbReference type="Pfam" id="PF18748">
    <property type="entry name" value="HMUDK_HMUD1"/>
    <property type="match status" value="1"/>
</dbReference>